<dbReference type="AlphaFoldDB" id="A8RBX6"/>
<dbReference type="STRING" id="428127.EUBDOL_01209"/>
<sequence>MSILKGQLETDKGDVLFPRTSADMVEGINTKQLLLNNDFQVNQRGQNIYDYTNKSGHTVDMWLASILKVSVLSDGWVKVENLHTAGHYFQQKFGFLRKGKYAVALNVRNIKGSVSLHYEQEGGSVIKIGNLKNGRNTFTFTAANMKNIAIYINTGSSVEIEYIDLFEGDAAFHHVKELYDIELLRCQTTLLPICSGENFIPCQKMIGGGLYAYVYAPNMIRNPKLISSNIQVMDNTGKFKNTTIISSMYIGGYVRIEITSSGLSVDPKMNYAVRGINFLTCEPI</sequence>
<reference evidence="1 2" key="1">
    <citation type="submission" date="2007-09" db="EMBL/GenBank/DDBJ databases">
        <title>Draft genome sequence of Eubacterium dolichum (DSM 3991).</title>
        <authorList>
            <person name="Sudarsanam P."/>
            <person name="Ley R."/>
            <person name="Guruge J."/>
            <person name="Turnbaugh P.J."/>
            <person name="Mahowald M."/>
            <person name="Liep D."/>
            <person name="Gordon J."/>
        </authorList>
    </citation>
    <scope>NUCLEOTIDE SEQUENCE [LARGE SCALE GENOMIC DNA]</scope>
    <source>
        <strain evidence="1 2">DSM 3991</strain>
    </source>
</reference>
<protein>
    <submittedName>
        <fullName evidence="1">Uncharacterized protein</fullName>
    </submittedName>
</protein>
<gene>
    <name evidence="1" type="ORF">EUBDOL_01209</name>
</gene>
<evidence type="ECO:0000313" key="1">
    <source>
        <dbReference type="EMBL" id="EDP11289.1"/>
    </source>
</evidence>
<dbReference type="RefSeq" id="WP_004799527.1">
    <property type="nucleotide sequence ID" value="NZ_DS483475.1"/>
</dbReference>
<name>A8RBX6_9FIRM</name>
<accession>A8RBX6</accession>
<proteinExistence type="predicted"/>
<dbReference type="Proteomes" id="UP000004090">
    <property type="component" value="Unassembled WGS sequence"/>
</dbReference>
<dbReference type="HOGENOM" id="CLU_979152_0_0_9"/>
<reference evidence="1 2" key="2">
    <citation type="submission" date="2007-09" db="EMBL/GenBank/DDBJ databases">
        <authorList>
            <person name="Fulton L."/>
            <person name="Clifton S."/>
            <person name="Fulton B."/>
            <person name="Xu J."/>
            <person name="Minx P."/>
            <person name="Pepin K.H."/>
            <person name="Johnson M."/>
            <person name="Thiruvilangam P."/>
            <person name="Bhonagiri V."/>
            <person name="Nash W.E."/>
            <person name="Mardis E.R."/>
            <person name="Wilson R.K."/>
        </authorList>
    </citation>
    <scope>NUCLEOTIDE SEQUENCE [LARGE SCALE GENOMIC DNA]</scope>
    <source>
        <strain evidence="1 2">DSM 3991</strain>
    </source>
</reference>
<dbReference type="GeneID" id="92793447"/>
<evidence type="ECO:0000313" key="2">
    <source>
        <dbReference type="Proteomes" id="UP000004090"/>
    </source>
</evidence>
<organism evidence="1 2">
    <name type="scientific">Amedibacillus dolichus DSM 3991</name>
    <dbReference type="NCBI Taxonomy" id="428127"/>
    <lineage>
        <taxon>Bacteria</taxon>
        <taxon>Bacillati</taxon>
        <taxon>Bacillota</taxon>
        <taxon>Erysipelotrichia</taxon>
        <taxon>Erysipelotrichales</taxon>
        <taxon>Erysipelotrichaceae</taxon>
        <taxon>Amedibacillus</taxon>
    </lineage>
</organism>
<comment type="caution">
    <text evidence="1">The sequence shown here is derived from an EMBL/GenBank/DDBJ whole genome shotgun (WGS) entry which is preliminary data.</text>
</comment>
<dbReference type="EMBL" id="ABAW02000019">
    <property type="protein sequence ID" value="EDP11289.1"/>
    <property type="molecule type" value="Genomic_DNA"/>
</dbReference>